<comment type="caution">
    <text evidence="1">The sequence shown here is derived from an EMBL/GenBank/DDBJ whole genome shotgun (WGS) entry which is preliminary data.</text>
</comment>
<evidence type="ECO:0000313" key="1">
    <source>
        <dbReference type="EMBL" id="PSI00441.1"/>
    </source>
</evidence>
<dbReference type="EMBL" id="PXVC01000125">
    <property type="protein sequence ID" value="PSI00441.1"/>
    <property type="molecule type" value="Genomic_DNA"/>
</dbReference>
<reference evidence="2" key="1">
    <citation type="submission" date="2018-03" db="EMBL/GenBank/DDBJ databases">
        <title>Ecological and genomic features of two cosmopolitan and abundant freshwater picocyanobacteria.</title>
        <authorList>
            <person name="Cabello-Yeves P.J."/>
            <person name="Picazo A."/>
            <person name="Camacho A."/>
            <person name="Callieri C."/>
            <person name="Rosselli R."/>
            <person name="Roda-Garcia J."/>
            <person name="Coutinho F.H."/>
            <person name="Rodriguez-Valera F."/>
        </authorList>
    </citation>
    <scope>NUCLEOTIDE SEQUENCE [LARGE SCALE GENOMIC DNA]</scope>
    <source>
        <strain evidence="2">Tous</strain>
    </source>
</reference>
<gene>
    <name evidence="1" type="ORF">C7K08_13120</name>
</gene>
<name>A0A2P7EB46_9SYNE</name>
<keyword evidence="2" id="KW-1185">Reference proteome</keyword>
<dbReference type="Proteomes" id="UP000240206">
    <property type="component" value="Unassembled WGS sequence"/>
</dbReference>
<sequence length="74" mass="8466">MRGLGKGWTVVAMRGQVQLKLRVPGSPASSVVLPFDWQKAVWGDAYIRIRNILVLPFDWQKAVWGDAYIRIRNI</sequence>
<proteinExistence type="predicted"/>
<protein>
    <submittedName>
        <fullName evidence="1">Uncharacterized protein</fullName>
    </submittedName>
</protein>
<feature type="non-terminal residue" evidence="1">
    <location>
        <position position="74"/>
    </location>
</feature>
<organism evidence="1 2">
    <name type="scientific">Synechococcus lacustris str. Tous</name>
    <dbReference type="NCBI Taxonomy" id="1910958"/>
    <lineage>
        <taxon>Bacteria</taxon>
        <taxon>Bacillati</taxon>
        <taxon>Cyanobacteriota</taxon>
        <taxon>Cyanophyceae</taxon>
        <taxon>Synechococcales</taxon>
        <taxon>Synechococcaceae</taxon>
        <taxon>Synechococcus</taxon>
    </lineage>
</organism>
<accession>A0A2P7EB46</accession>
<evidence type="ECO:0000313" key="2">
    <source>
        <dbReference type="Proteomes" id="UP000240206"/>
    </source>
</evidence>
<dbReference type="AlphaFoldDB" id="A0A2P7EB46"/>